<protein>
    <submittedName>
        <fullName evidence="2">Uncharacterized protein</fullName>
    </submittedName>
</protein>
<evidence type="ECO:0000256" key="1">
    <source>
        <dbReference type="SAM" id="Phobius"/>
    </source>
</evidence>
<keyword evidence="3" id="KW-1185">Reference proteome</keyword>
<keyword evidence="1" id="KW-0472">Membrane</keyword>
<gene>
    <name evidence="2" type="ORF">PS2015_2355</name>
</gene>
<feature type="transmembrane region" description="Helical" evidence="1">
    <location>
        <begin position="32"/>
        <end position="50"/>
    </location>
</feature>
<dbReference type="STRING" id="1249552.PS2015_2355"/>
<keyword evidence="1" id="KW-1133">Transmembrane helix</keyword>
<feature type="transmembrane region" description="Helical" evidence="1">
    <location>
        <begin position="7"/>
        <end position="26"/>
    </location>
</feature>
<evidence type="ECO:0000313" key="3">
    <source>
        <dbReference type="Proteomes" id="UP000065641"/>
    </source>
</evidence>
<evidence type="ECO:0000313" key="2">
    <source>
        <dbReference type="EMBL" id="ALO46989.1"/>
    </source>
</evidence>
<accession>A0A0S2KFA2</accession>
<keyword evidence="1" id="KW-0812">Transmembrane</keyword>
<dbReference type="Proteomes" id="UP000065641">
    <property type="component" value="Chromosome"/>
</dbReference>
<proteinExistence type="predicted"/>
<reference evidence="2 3" key="1">
    <citation type="submission" date="2015-11" db="EMBL/GenBank/DDBJ databases">
        <authorList>
            <person name="Zhang Y."/>
            <person name="Guo Z."/>
        </authorList>
    </citation>
    <scope>NUCLEOTIDE SEQUENCE [LARGE SCALE GENOMIC DNA]</scope>
    <source>
        <strain evidence="2 3">KCTC 32221</strain>
    </source>
</reference>
<dbReference type="KEGG" id="pspi:PS2015_2355"/>
<dbReference type="AlphaFoldDB" id="A0A0S2KFA2"/>
<organism evidence="2 3">
    <name type="scientific">Pseudohongiella spirulinae</name>
    <dbReference type="NCBI Taxonomy" id="1249552"/>
    <lineage>
        <taxon>Bacteria</taxon>
        <taxon>Pseudomonadati</taxon>
        <taxon>Pseudomonadota</taxon>
        <taxon>Gammaproteobacteria</taxon>
        <taxon>Pseudomonadales</taxon>
        <taxon>Pseudohongiellaceae</taxon>
        <taxon>Pseudohongiella</taxon>
    </lineage>
</organism>
<dbReference type="OrthoDB" id="6388786at2"/>
<name>A0A0S2KFA2_9GAMM</name>
<dbReference type="EMBL" id="CP013189">
    <property type="protein sequence ID" value="ALO46989.1"/>
    <property type="molecule type" value="Genomic_DNA"/>
</dbReference>
<dbReference type="RefSeq" id="WP_156412731.1">
    <property type="nucleotide sequence ID" value="NZ_CP013189.1"/>
</dbReference>
<sequence length="58" mass="6852">MYLPPSTLIILVFSYLLYLLSVEWAMQMDGAWYRPFILCLMIIMAGAWAYREQNSDEL</sequence>